<organism evidence="1 2">
    <name type="scientific">Phytophthora nicotianae P1976</name>
    <dbReference type="NCBI Taxonomy" id="1317066"/>
    <lineage>
        <taxon>Eukaryota</taxon>
        <taxon>Sar</taxon>
        <taxon>Stramenopiles</taxon>
        <taxon>Oomycota</taxon>
        <taxon>Peronosporomycetes</taxon>
        <taxon>Peronosporales</taxon>
        <taxon>Peronosporaceae</taxon>
        <taxon>Phytophthora</taxon>
    </lineage>
</organism>
<protein>
    <recommendedName>
        <fullName evidence="3">Phage protein</fullName>
    </recommendedName>
</protein>
<dbReference type="EMBL" id="ANJA01000462">
    <property type="protein sequence ID" value="ETO83623.1"/>
    <property type="molecule type" value="Genomic_DNA"/>
</dbReference>
<sequence length="44" mass="5248">MIKLDITTQNMESYVEKGLVKMPKKEHDIITDLFPEYYKKVMAK</sequence>
<evidence type="ECO:0000313" key="2">
    <source>
        <dbReference type="Proteomes" id="UP000028582"/>
    </source>
</evidence>
<evidence type="ECO:0000313" key="1">
    <source>
        <dbReference type="EMBL" id="ETO83623.1"/>
    </source>
</evidence>
<gene>
    <name evidence="1" type="ORF">F444_02381</name>
</gene>
<evidence type="ECO:0008006" key="3">
    <source>
        <dbReference type="Google" id="ProtNLM"/>
    </source>
</evidence>
<dbReference type="AlphaFoldDB" id="A0A081AXL2"/>
<reference evidence="1 2" key="1">
    <citation type="submission" date="2013-11" db="EMBL/GenBank/DDBJ databases">
        <title>The Genome Sequence of Phytophthora parasitica P1976.</title>
        <authorList>
            <consortium name="The Broad Institute Genomics Platform"/>
            <person name="Russ C."/>
            <person name="Tyler B."/>
            <person name="Panabieres F."/>
            <person name="Shan W."/>
            <person name="Tripathy S."/>
            <person name="Grunwald N."/>
            <person name="Machado M."/>
            <person name="Johnson C.S."/>
            <person name="Walker B."/>
            <person name="Young S."/>
            <person name="Zeng Q."/>
            <person name="Gargeya S."/>
            <person name="Fitzgerald M."/>
            <person name="Haas B."/>
            <person name="Abouelleil A."/>
            <person name="Allen A.W."/>
            <person name="Alvarado L."/>
            <person name="Arachchi H.M."/>
            <person name="Berlin A.M."/>
            <person name="Chapman S.B."/>
            <person name="Gainer-Dewar J."/>
            <person name="Goldberg J."/>
            <person name="Griggs A."/>
            <person name="Gujja S."/>
            <person name="Hansen M."/>
            <person name="Howarth C."/>
            <person name="Imamovic A."/>
            <person name="Ireland A."/>
            <person name="Larimer J."/>
            <person name="McCowan C."/>
            <person name="Murphy C."/>
            <person name="Pearson M."/>
            <person name="Poon T.W."/>
            <person name="Priest M."/>
            <person name="Roberts A."/>
            <person name="Saif S."/>
            <person name="Shea T."/>
            <person name="Sisk P."/>
            <person name="Sykes S."/>
            <person name="Wortman J."/>
            <person name="Nusbaum C."/>
            <person name="Birren B."/>
        </authorList>
    </citation>
    <scope>NUCLEOTIDE SEQUENCE [LARGE SCALE GENOMIC DNA]</scope>
    <source>
        <strain evidence="1 2">P1976</strain>
    </source>
</reference>
<dbReference type="Proteomes" id="UP000028582">
    <property type="component" value="Unassembled WGS sequence"/>
</dbReference>
<comment type="caution">
    <text evidence="1">The sequence shown here is derived from an EMBL/GenBank/DDBJ whole genome shotgun (WGS) entry which is preliminary data.</text>
</comment>
<name>A0A081AXL2_PHYNI</name>
<accession>A0A081AXL2</accession>
<proteinExistence type="predicted"/>